<evidence type="ECO:0000313" key="6">
    <source>
        <dbReference type="EMBL" id="QAV18125.1"/>
    </source>
</evidence>
<keyword evidence="6" id="KW-0378">Hydrolase</keyword>
<keyword evidence="1" id="KW-0479">Metal-binding</keyword>
<feature type="binding site" evidence="1">
    <location>
        <position position="216"/>
    </location>
    <ligand>
        <name>Zn(2+)</name>
        <dbReference type="ChEBI" id="CHEBI:29105"/>
        <label>2</label>
    </ligand>
</feature>
<dbReference type="RefSeq" id="WP_042228732.1">
    <property type="nucleotide sequence ID" value="NZ_CP026520.1"/>
</dbReference>
<keyword evidence="1" id="KW-0862">Zinc</keyword>
<name>A0A410WUR9_9BACL</name>
<feature type="binding site" evidence="1">
    <location>
        <position position="276"/>
    </location>
    <ligand>
        <name>Zn(2+)</name>
        <dbReference type="ChEBI" id="CHEBI:29105"/>
        <label>1</label>
    </ligand>
</feature>
<dbReference type="InterPro" id="IPR011059">
    <property type="entry name" value="Metal-dep_hydrolase_composite"/>
</dbReference>
<sequence length="379" mass="40087">MKADLLIHGGTVIDPSTGISGAFDVAVSGGKITGVFKPGTAVVEAGQTLDASGSYVSPGFIDIHTHIYEGVPAMGVAPDRVGIDQGVTTVVDAGSSGAANFDDFVRRSIEPSKSRVYAWLNISAPGLVEGRSELADLTKLDPKEVLAVIERNRDAIIGIKARMSGSVVKTSGIRPLQIAKDTAREAGLPVMVHIGNAPPQLGDVLDLLEAGDVVTHAFHGKAGGILSPDGGLIPQAVRALERGVLFDVGHGSSSFSFDTMKKAKELGIDPYSISTDLYLENLERGPVYSLALTMTKLLAMGYSLEQVVAWSTVAPAKAIQRENEIGTLREGAEADITVFRLVQEPVSLTDSEGTTVRYDQQLLPQYTLRAGAIHHVQHK</sequence>
<accession>A0A410WUR9</accession>
<gene>
    <name evidence="5" type="ORF">M5X16_25715</name>
    <name evidence="6" type="ORF">PC41400_10815</name>
</gene>
<feature type="binding site" evidence="1">
    <location>
        <position position="64"/>
    </location>
    <ligand>
        <name>Zn(2+)</name>
        <dbReference type="ChEBI" id="CHEBI:29105"/>
        <label>1</label>
    </ligand>
</feature>
<dbReference type="InterPro" id="IPR006680">
    <property type="entry name" value="Amidohydro-rel"/>
</dbReference>
<dbReference type="PANTHER" id="PTHR42717">
    <property type="entry name" value="DIHYDROOROTASE-RELATED"/>
    <property type="match status" value="1"/>
</dbReference>
<dbReference type="AlphaFoldDB" id="A0A410WUR9"/>
<evidence type="ECO:0000313" key="7">
    <source>
        <dbReference type="Proteomes" id="UP000288943"/>
    </source>
</evidence>
<dbReference type="KEGG" id="pchi:PC41400_10815"/>
<dbReference type="GO" id="GO:0016810">
    <property type="term" value="F:hydrolase activity, acting on carbon-nitrogen (but not peptide) bonds"/>
    <property type="evidence" value="ECO:0007669"/>
    <property type="project" value="InterPro"/>
</dbReference>
<dbReference type="EMBL" id="CP026520">
    <property type="protein sequence ID" value="QAV18125.1"/>
    <property type="molecule type" value="Genomic_DNA"/>
</dbReference>
<dbReference type="GO" id="GO:0046872">
    <property type="term" value="F:metal ion binding"/>
    <property type="evidence" value="ECO:0007669"/>
    <property type="project" value="UniProtKB-KW"/>
</dbReference>
<dbReference type="OrthoDB" id="9796020at2"/>
<evidence type="ECO:0000256" key="1">
    <source>
        <dbReference type="PIRSR" id="PIRSR039004-1"/>
    </source>
</evidence>
<organism evidence="6 7">
    <name type="scientific">Paenibacillus chitinolyticus</name>
    <dbReference type="NCBI Taxonomy" id="79263"/>
    <lineage>
        <taxon>Bacteria</taxon>
        <taxon>Bacillati</taxon>
        <taxon>Bacillota</taxon>
        <taxon>Bacilli</taxon>
        <taxon>Bacillales</taxon>
        <taxon>Paenibacillaceae</taxon>
        <taxon>Paenibacillus</taxon>
    </lineage>
</organism>
<evidence type="ECO:0000256" key="3">
    <source>
        <dbReference type="PIRSR" id="PIRSR039004-3"/>
    </source>
</evidence>
<dbReference type="NCBIfam" id="NF006689">
    <property type="entry name" value="PRK09237.1"/>
    <property type="match status" value="1"/>
</dbReference>
<dbReference type="Proteomes" id="UP001527202">
    <property type="component" value="Unassembled WGS sequence"/>
</dbReference>
<dbReference type="Gene3D" id="3.20.20.140">
    <property type="entry name" value="Metal-dependent hydrolases"/>
    <property type="match status" value="1"/>
</dbReference>
<feature type="binding site" description="via carbamate group" evidence="1">
    <location>
        <position position="160"/>
    </location>
    <ligand>
        <name>Zn(2+)</name>
        <dbReference type="ChEBI" id="CHEBI:29105"/>
        <label>2</label>
    </ligand>
</feature>
<feature type="binding site" evidence="1">
    <location>
        <position position="66"/>
    </location>
    <ligand>
        <name>Zn(2+)</name>
        <dbReference type="ChEBI" id="CHEBI:29105"/>
        <label>1</label>
    </ligand>
</feature>
<keyword evidence="8" id="KW-1185">Reference proteome</keyword>
<evidence type="ECO:0000313" key="5">
    <source>
        <dbReference type="EMBL" id="MCY9599161.1"/>
    </source>
</evidence>
<dbReference type="GO" id="GO:0019213">
    <property type="term" value="F:deacetylase activity"/>
    <property type="evidence" value="ECO:0007669"/>
    <property type="project" value="InterPro"/>
</dbReference>
<dbReference type="Proteomes" id="UP000288943">
    <property type="component" value="Chromosome"/>
</dbReference>
<evidence type="ECO:0000259" key="4">
    <source>
        <dbReference type="Pfam" id="PF01979"/>
    </source>
</evidence>
<feature type="modified residue" description="N6-carboxylysine" evidence="2">
    <location>
        <position position="160"/>
    </location>
</feature>
<dbReference type="SUPFAM" id="SSF51338">
    <property type="entry name" value="Composite domain of metallo-dependent hydrolases"/>
    <property type="match status" value="1"/>
</dbReference>
<feature type="domain" description="Amidohydrolase-related" evidence="4">
    <location>
        <begin position="55"/>
        <end position="344"/>
    </location>
</feature>
<evidence type="ECO:0000313" key="8">
    <source>
        <dbReference type="Proteomes" id="UP001527202"/>
    </source>
</evidence>
<evidence type="ECO:0000256" key="2">
    <source>
        <dbReference type="PIRSR" id="PIRSR039004-2"/>
    </source>
</evidence>
<dbReference type="InterPro" id="IPR020043">
    <property type="entry name" value="Deacetylase_Atu3266-like"/>
</dbReference>
<feature type="binding site" evidence="1">
    <location>
        <position position="193"/>
    </location>
    <ligand>
        <name>Zn(2+)</name>
        <dbReference type="ChEBI" id="CHEBI:29105"/>
        <label>2</label>
    </ligand>
</feature>
<dbReference type="Pfam" id="PF01979">
    <property type="entry name" value="Amidohydro_1"/>
    <property type="match status" value="1"/>
</dbReference>
<dbReference type="InterPro" id="IPR032466">
    <property type="entry name" value="Metal_Hydrolase"/>
</dbReference>
<dbReference type="GeneID" id="95375295"/>
<dbReference type="Gene3D" id="2.30.40.10">
    <property type="entry name" value="Urease, subunit C, domain 1"/>
    <property type="match status" value="1"/>
</dbReference>
<dbReference type="PANTHER" id="PTHR42717:SF1">
    <property type="entry name" value="IMIDAZOLONEPROPIONASE AND RELATED AMIDOHYDROLASES"/>
    <property type="match status" value="1"/>
</dbReference>
<feature type="site" description="Transition state stabilizer" evidence="3">
    <location>
        <position position="162"/>
    </location>
</feature>
<protein>
    <submittedName>
        <fullName evidence="6">Amidohydrolase/deacetylase family metallohydrolase</fullName>
    </submittedName>
</protein>
<feature type="binding site" description="via carbamate group" evidence="1">
    <location>
        <position position="160"/>
    </location>
    <ligand>
        <name>Zn(2+)</name>
        <dbReference type="ChEBI" id="CHEBI:29105"/>
        <label>1</label>
    </ligand>
</feature>
<dbReference type="PIRSF" id="PIRSF039004">
    <property type="entry name" value="ADE_EF_0837"/>
    <property type="match status" value="1"/>
</dbReference>
<proteinExistence type="predicted"/>
<reference evidence="5 8" key="2">
    <citation type="submission" date="2022-05" db="EMBL/GenBank/DDBJ databases">
        <title>Genome Sequencing of Bee-Associated Microbes.</title>
        <authorList>
            <person name="Dunlap C."/>
        </authorList>
    </citation>
    <scope>NUCLEOTIDE SEQUENCE [LARGE SCALE GENOMIC DNA]</scope>
    <source>
        <strain evidence="5 8">NRRL B-23120</strain>
    </source>
</reference>
<dbReference type="EMBL" id="JAMDMJ010000040">
    <property type="protein sequence ID" value="MCY9599161.1"/>
    <property type="molecule type" value="Genomic_DNA"/>
</dbReference>
<reference evidence="6 7" key="1">
    <citation type="submission" date="2018-01" db="EMBL/GenBank/DDBJ databases">
        <title>The whole genome sequencing and assembly of Paenibacillus chitinolyticus KCCM 41400 strain.</title>
        <authorList>
            <person name="Kim J.-Y."/>
            <person name="Park M.-K."/>
            <person name="Lee Y.-J."/>
            <person name="Yi H."/>
            <person name="Bahn Y.-S."/>
            <person name="Kim J.F."/>
            <person name="Lee D.-W."/>
        </authorList>
    </citation>
    <scope>NUCLEOTIDE SEQUENCE [LARGE SCALE GENOMIC DNA]</scope>
    <source>
        <strain evidence="6 7">KCCM 41400</strain>
    </source>
</reference>
<dbReference type="SUPFAM" id="SSF51556">
    <property type="entry name" value="Metallo-dependent hydrolases"/>
    <property type="match status" value="1"/>
</dbReference>